<keyword evidence="4" id="KW-1185">Reference proteome</keyword>
<keyword evidence="1" id="KW-0472">Membrane</keyword>
<feature type="transmembrane region" description="Helical" evidence="1">
    <location>
        <begin position="12"/>
        <end position="35"/>
    </location>
</feature>
<keyword evidence="1" id="KW-0812">Transmembrane</keyword>
<evidence type="ECO:0000256" key="1">
    <source>
        <dbReference type="SAM" id="Phobius"/>
    </source>
</evidence>
<dbReference type="AlphaFoldDB" id="A0A485LND3"/>
<proteinExistence type="predicted"/>
<organism evidence="3 4">
    <name type="scientific">Aphanomyces stellatus</name>
    <dbReference type="NCBI Taxonomy" id="120398"/>
    <lineage>
        <taxon>Eukaryota</taxon>
        <taxon>Sar</taxon>
        <taxon>Stramenopiles</taxon>
        <taxon>Oomycota</taxon>
        <taxon>Saprolegniomycetes</taxon>
        <taxon>Saprolegniales</taxon>
        <taxon>Verrucalvaceae</taxon>
        <taxon>Aphanomyces</taxon>
    </lineage>
</organism>
<name>A0A485LND3_9STRA</name>
<feature type="transmembrane region" description="Helical" evidence="1">
    <location>
        <begin position="55"/>
        <end position="82"/>
    </location>
</feature>
<dbReference type="InterPro" id="IPR019049">
    <property type="entry name" value="Nucleoporin_prot_Ndc1/Nup"/>
</dbReference>
<evidence type="ECO:0000313" key="3">
    <source>
        <dbReference type="EMBL" id="VFU00030.1"/>
    </source>
</evidence>
<dbReference type="OrthoDB" id="67850at2759"/>
<dbReference type="EMBL" id="VJMH01007267">
    <property type="protein sequence ID" value="KAF0684664.1"/>
    <property type="molecule type" value="Genomic_DNA"/>
</dbReference>
<feature type="transmembrane region" description="Helical" evidence="1">
    <location>
        <begin position="209"/>
        <end position="234"/>
    </location>
</feature>
<accession>A0A485LND3</accession>
<dbReference type="Proteomes" id="UP000332933">
    <property type="component" value="Unassembled WGS sequence"/>
</dbReference>
<feature type="transmembrane region" description="Helical" evidence="1">
    <location>
        <begin position="102"/>
        <end position="121"/>
    </location>
</feature>
<reference evidence="3 4" key="1">
    <citation type="submission" date="2019-03" db="EMBL/GenBank/DDBJ databases">
        <authorList>
            <person name="Gaulin E."/>
            <person name="Dumas B."/>
        </authorList>
    </citation>
    <scope>NUCLEOTIDE SEQUENCE [LARGE SCALE GENOMIC DNA]</scope>
    <source>
        <strain evidence="3">CBS 568.67</strain>
    </source>
</reference>
<dbReference type="EMBL" id="CAADRA010007293">
    <property type="protein sequence ID" value="VFU00030.1"/>
    <property type="molecule type" value="Genomic_DNA"/>
</dbReference>
<reference evidence="2" key="2">
    <citation type="submission" date="2019-06" db="EMBL/GenBank/DDBJ databases">
        <title>Genomics analysis of Aphanomyces spp. identifies a new class of oomycete effector associated with host adaptation.</title>
        <authorList>
            <person name="Gaulin E."/>
        </authorList>
    </citation>
    <scope>NUCLEOTIDE SEQUENCE</scope>
    <source>
        <strain evidence="2">CBS 578.67</strain>
    </source>
</reference>
<evidence type="ECO:0000313" key="4">
    <source>
        <dbReference type="Proteomes" id="UP000332933"/>
    </source>
</evidence>
<protein>
    <submittedName>
        <fullName evidence="3">Aste57867_23384 protein</fullName>
    </submittedName>
</protein>
<sequence length="562" mass="60978">MVVRRLTNRVQSCVPGVFSACLIAILCSCSLGAGLKWTFSGAKSIDSIDELIFFFVEWVFLALGLALVVLVTLAATLVLLFLLPQQFPARSSSVQASIHVRLCRLETLLLFCVLGAGAFLWHGLYGLLIDKEIYVPSLLTVASQAALLLAFLAFAPQHRLLAHHVVTDPIATLVSAFLPHVLVPTAQCSILTCVVFLLGAWYGGVPFSIGALFGSASLFVVVFTTSWVFSCLFLRTGYSWDGTGTVSLWLELTHPSMTCGRGCFNEALLHRHQPTTFLSIRANQTQNQVEFLNKRMASAIKEAGASCLLAPTRALEFWESYLQASDVHTAASSGKATDLFATEAVWLKVFQTTTAAVDGFTMQLQAIGQWKQAPAKGPVLAALASVVRQILSDEANPITVISNTPSVSSFVIDGGQQAVPSPVAWLEKWLAQALWQYSLATLLLPVQVVVHSVDALSKIVCVSYAKDKQGVVQLSLPAILMSLTTCRLALDALRLPQFEEYDAITHGAVVLFRLIDSVIVDFILAIDMALQKITATFSKELPELIRGFPSTHVTKLKSYVAC</sequence>
<feature type="transmembrane region" description="Helical" evidence="1">
    <location>
        <begin position="133"/>
        <end position="155"/>
    </location>
</feature>
<dbReference type="PROSITE" id="PS51257">
    <property type="entry name" value="PROKAR_LIPOPROTEIN"/>
    <property type="match status" value="1"/>
</dbReference>
<dbReference type="Pfam" id="PF09531">
    <property type="entry name" value="Ndc1_Nup"/>
    <property type="match status" value="1"/>
</dbReference>
<evidence type="ECO:0000313" key="2">
    <source>
        <dbReference type="EMBL" id="KAF0684664.1"/>
    </source>
</evidence>
<keyword evidence="1" id="KW-1133">Transmembrane helix</keyword>
<feature type="transmembrane region" description="Helical" evidence="1">
    <location>
        <begin position="176"/>
        <end position="203"/>
    </location>
</feature>
<gene>
    <name evidence="3" type="primary">Aste57867_23384</name>
    <name evidence="2" type="ORF">As57867_023313</name>
    <name evidence="3" type="ORF">ASTE57867_23384</name>
</gene>